<dbReference type="InterPro" id="IPR051317">
    <property type="entry name" value="Gfo/Idh/MocA_oxidoreduct"/>
</dbReference>
<protein>
    <submittedName>
        <fullName evidence="3">Oxidoreductase</fullName>
    </submittedName>
</protein>
<dbReference type="InterPro" id="IPR004104">
    <property type="entry name" value="Gfo/Idh/MocA-like_OxRdtase_C"/>
</dbReference>
<dbReference type="Pfam" id="PF01408">
    <property type="entry name" value="GFO_IDH_MocA"/>
    <property type="match status" value="1"/>
</dbReference>
<dbReference type="Gene3D" id="3.30.360.10">
    <property type="entry name" value="Dihydrodipicolinate Reductase, domain 2"/>
    <property type="match status" value="1"/>
</dbReference>
<keyword evidence="4" id="KW-1185">Reference proteome</keyword>
<gene>
    <name evidence="3" type="ORF">GV64_01435</name>
</gene>
<reference evidence="3 4" key="1">
    <citation type="submission" date="2014-06" db="EMBL/GenBank/DDBJ databases">
        <title>Whole Genome Sequences of Three Symbiotic Endozoicomonas Bacteria.</title>
        <authorList>
            <person name="Neave M.J."/>
            <person name="Apprill A."/>
            <person name="Voolstra C.R."/>
        </authorList>
    </citation>
    <scope>NUCLEOTIDE SEQUENCE [LARGE SCALE GENOMIC DNA]</scope>
    <source>
        <strain evidence="3 4">DSM 22380</strain>
    </source>
</reference>
<dbReference type="STRING" id="305900.GV64_01435"/>
<evidence type="ECO:0000259" key="2">
    <source>
        <dbReference type="Pfam" id="PF02894"/>
    </source>
</evidence>
<evidence type="ECO:0000313" key="4">
    <source>
        <dbReference type="Proteomes" id="UP000027997"/>
    </source>
</evidence>
<evidence type="ECO:0000259" key="1">
    <source>
        <dbReference type="Pfam" id="PF01408"/>
    </source>
</evidence>
<evidence type="ECO:0000313" key="3">
    <source>
        <dbReference type="EMBL" id="KEI69580.1"/>
    </source>
</evidence>
<dbReference type="EMBL" id="JOJP01000001">
    <property type="protein sequence ID" value="KEI69580.1"/>
    <property type="molecule type" value="Genomic_DNA"/>
</dbReference>
<comment type="caution">
    <text evidence="3">The sequence shown here is derived from an EMBL/GenBank/DDBJ whole genome shotgun (WGS) entry which is preliminary data.</text>
</comment>
<dbReference type="Pfam" id="PF02894">
    <property type="entry name" value="GFO_IDH_MocA_C"/>
    <property type="match status" value="1"/>
</dbReference>
<organism evidence="3 4">
    <name type="scientific">Endozoicomonas elysicola</name>
    <dbReference type="NCBI Taxonomy" id="305900"/>
    <lineage>
        <taxon>Bacteria</taxon>
        <taxon>Pseudomonadati</taxon>
        <taxon>Pseudomonadota</taxon>
        <taxon>Gammaproteobacteria</taxon>
        <taxon>Oceanospirillales</taxon>
        <taxon>Endozoicomonadaceae</taxon>
        <taxon>Endozoicomonas</taxon>
    </lineage>
</organism>
<feature type="domain" description="Gfo/Idh/MocA-like oxidoreductase C-terminal" evidence="2">
    <location>
        <begin position="154"/>
        <end position="386"/>
    </location>
</feature>
<proteinExistence type="predicted"/>
<dbReference type="InterPro" id="IPR036291">
    <property type="entry name" value="NAD(P)-bd_dom_sf"/>
</dbReference>
<dbReference type="PANTHER" id="PTHR43708:SF3">
    <property type="entry name" value="OXIDOREDUCTASE"/>
    <property type="match status" value="1"/>
</dbReference>
<dbReference type="AlphaFoldDB" id="A0A081K604"/>
<dbReference type="InterPro" id="IPR000683">
    <property type="entry name" value="Gfo/Idh/MocA-like_OxRdtase_N"/>
</dbReference>
<dbReference type="eggNOG" id="COG0673">
    <property type="taxonomic scope" value="Bacteria"/>
</dbReference>
<dbReference type="Proteomes" id="UP000027997">
    <property type="component" value="Unassembled WGS sequence"/>
</dbReference>
<feature type="domain" description="Gfo/Idh/MocA-like oxidoreductase N-terminal" evidence="1">
    <location>
        <begin position="12"/>
        <end position="141"/>
    </location>
</feature>
<dbReference type="Gene3D" id="3.40.50.720">
    <property type="entry name" value="NAD(P)-binding Rossmann-like Domain"/>
    <property type="match status" value="1"/>
</dbReference>
<dbReference type="SUPFAM" id="SSF55347">
    <property type="entry name" value="Glyceraldehyde-3-phosphate dehydrogenase-like, C-terminal domain"/>
    <property type="match status" value="1"/>
</dbReference>
<dbReference type="GO" id="GO:0000166">
    <property type="term" value="F:nucleotide binding"/>
    <property type="evidence" value="ECO:0007669"/>
    <property type="project" value="InterPro"/>
</dbReference>
<dbReference type="SUPFAM" id="SSF51735">
    <property type="entry name" value="NAD(P)-binding Rossmann-fold domains"/>
    <property type="match status" value="1"/>
</dbReference>
<dbReference type="PANTHER" id="PTHR43708">
    <property type="entry name" value="CONSERVED EXPRESSED OXIDOREDUCTASE (EUROFUNG)"/>
    <property type="match status" value="1"/>
</dbReference>
<sequence>MIRTDNLKQPLRWGQIGGGKGSQIGYIHRDAAQRDRNFKLVAGAFDVNPERGRAFGVEELGLDADRCYDDYKQMIEVESKREDGIQAVTIATPNSTHYAISKMALEHGMHVVCEKPLTFTAAESEELKEIALKHNRVFGVMYGYTGYPTIAQAREMVKRGDIGKVRIVHMQFAHGYHAEEVEKNDPGLAWRVTPEASGPSYVLGDIGTHCLQMGHLISGMEMDSLSCMRKSFVESRQLEDDAHVMIRYKNGAVGTLWCSAVAVGNVHDFKVEVIGEKGTIRWWDEHPNQIEYAPLGEPFRKLDRGMGYLHDAARFERIGGGHPEGLFDSWANLYRNMGHAMIAADNDAQQELASIWFPGIDDGIEGVRFIERCVESADNGSQWVNV</sequence>
<dbReference type="RefSeq" id="WP_020581986.1">
    <property type="nucleotide sequence ID" value="NZ_JOJP01000001.1"/>
</dbReference>
<name>A0A081K604_9GAMM</name>
<accession>A0A081K604</accession>